<name>A0A3B0RPD9_9ZZZZ</name>
<gene>
    <name evidence="2" type="ORF">MNBD_ALPHA04-2374</name>
</gene>
<reference evidence="2" key="1">
    <citation type="submission" date="2018-06" db="EMBL/GenBank/DDBJ databases">
        <authorList>
            <person name="Zhirakovskaya E."/>
        </authorList>
    </citation>
    <scope>NUCLEOTIDE SEQUENCE</scope>
</reference>
<dbReference type="InterPro" id="IPR036388">
    <property type="entry name" value="WH-like_DNA-bd_sf"/>
</dbReference>
<dbReference type="AlphaFoldDB" id="A0A3B0RPD9"/>
<proteinExistence type="predicted"/>
<protein>
    <recommendedName>
        <fullName evidence="1">HTH marR-type domain-containing protein</fullName>
    </recommendedName>
</protein>
<dbReference type="SMART" id="SM00347">
    <property type="entry name" value="HTH_MARR"/>
    <property type="match status" value="1"/>
</dbReference>
<evidence type="ECO:0000259" key="1">
    <source>
        <dbReference type="PROSITE" id="PS50995"/>
    </source>
</evidence>
<dbReference type="GO" id="GO:0006950">
    <property type="term" value="P:response to stress"/>
    <property type="evidence" value="ECO:0007669"/>
    <property type="project" value="TreeGrafter"/>
</dbReference>
<dbReference type="EMBL" id="UOEF01000208">
    <property type="protein sequence ID" value="VAV95424.1"/>
    <property type="molecule type" value="Genomic_DNA"/>
</dbReference>
<dbReference type="InterPro" id="IPR039422">
    <property type="entry name" value="MarR/SlyA-like"/>
</dbReference>
<sequence length="153" mass="17119">MKLKNRIELDSYFPYLLRAISAYIGRGTASTTVRTHGIGMREWRILALMGDRGAVTGKAISIDSGMDKGSVSRALKYLDEHGLICQCATGDWRSKPYDLSAEGARVYEELAASKRARADLLWSNLTKSERRQLISLLQKLKRNVNAVLSDLEQ</sequence>
<dbReference type="GO" id="GO:0003700">
    <property type="term" value="F:DNA-binding transcription factor activity"/>
    <property type="evidence" value="ECO:0007669"/>
    <property type="project" value="InterPro"/>
</dbReference>
<dbReference type="InterPro" id="IPR036390">
    <property type="entry name" value="WH_DNA-bd_sf"/>
</dbReference>
<dbReference type="SUPFAM" id="SSF46785">
    <property type="entry name" value="Winged helix' DNA-binding domain"/>
    <property type="match status" value="1"/>
</dbReference>
<dbReference type="PANTHER" id="PTHR33164:SF43">
    <property type="entry name" value="HTH-TYPE TRANSCRIPTIONAL REPRESSOR YETL"/>
    <property type="match status" value="1"/>
</dbReference>
<dbReference type="Gene3D" id="1.10.10.10">
    <property type="entry name" value="Winged helix-like DNA-binding domain superfamily/Winged helix DNA-binding domain"/>
    <property type="match status" value="1"/>
</dbReference>
<dbReference type="InterPro" id="IPR000835">
    <property type="entry name" value="HTH_MarR-typ"/>
</dbReference>
<accession>A0A3B0RPD9</accession>
<evidence type="ECO:0000313" key="2">
    <source>
        <dbReference type="EMBL" id="VAV95424.1"/>
    </source>
</evidence>
<feature type="domain" description="HTH marR-type" evidence="1">
    <location>
        <begin position="10"/>
        <end position="142"/>
    </location>
</feature>
<dbReference type="PROSITE" id="PS50995">
    <property type="entry name" value="HTH_MARR_2"/>
    <property type="match status" value="1"/>
</dbReference>
<organism evidence="2">
    <name type="scientific">hydrothermal vent metagenome</name>
    <dbReference type="NCBI Taxonomy" id="652676"/>
    <lineage>
        <taxon>unclassified sequences</taxon>
        <taxon>metagenomes</taxon>
        <taxon>ecological metagenomes</taxon>
    </lineage>
</organism>
<dbReference type="PANTHER" id="PTHR33164">
    <property type="entry name" value="TRANSCRIPTIONAL REGULATOR, MARR FAMILY"/>
    <property type="match status" value="1"/>
</dbReference>